<protein>
    <submittedName>
        <fullName evidence="2">LPP20 family lipoprotein</fullName>
    </submittedName>
</protein>
<dbReference type="Proteomes" id="UP001205566">
    <property type="component" value="Unassembled WGS sequence"/>
</dbReference>
<comment type="caution">
    <text evidence="2">The sequence shown here is derived from an EMBL/GenBank/DDBJ whole genome shotgun (WGS) entry which is preliminary data.</text>
</comment>
<evidence type="ECO:0000313" key="3">
    <source>
        <dbReference type="Proteomes" id="UP001205566"/>
    </source>
</evidence>
<sequence>MPRTATAKPFLVSLTGVVMALAGCASAPQPTAPTRAFQSYCLATGNDSAAGIYRGIGSGASLPQAKQRAYADIAQQLSVSVRSDSASLTQKHNELVTTEWLEQINTQSSATLQALELDCLDKSDPGGKIHVALVYDGRPLATRYGERIVDLLGHRPRQLNIVGPTALTTSPFIQDLRRSVENPVGEQNFSSDILLDRSTNGWQLYVAEQRIPLNDQQLPYAINWQSLNRRQLTLYPERVNGQRLPLQVPAATEYRWQIKTGNPGYLHLLGVYQNGEVDILRQDLTMRRANAITIPESGGVWEAGLIAPDTPTTDSYIALVTDVPLTETALGQLLNRRELGADGSLNRFFQVIEQLDAAVGVVNLAVLP</sequence>
<evidence type="ECO:0000256" key="1">
    <source>
        <dbReference type="SAM" id="SignalP"/>
    </source>
</evidence>
<name>A0ABT1P0Q8_9GAMM</name>
<keyword evidence="3" id="KW-1185">Reference proteome</keyword>
<feature type="signal peptide" evidence="1">
    <location>
        <begin position="1"/>
        <end position="27"/>
    </location>
</feature>
<keyword evidence="2" id="KW-0449">Lipoprotein</keyword>
<reference evidence="2" key="1">
    <citation type="thesis" date="2020" institute="Technische Universitat Dresden" country="Dresden, Germany">
        <title>The Agarolytic System of Microbulbifer elongatus PORT2, Isolated from Batu Karas, Pangandaran West Java Indonesia.</title>
        <authorList>
            <person name="Anggraeni S.R."/>
        </authorList>
    </citation>
    <scope>NUCLEOTIDE SEQUENCE</scope>
    <source>
        <strain evidence="2">PORT2</strain>
    </source>
</reference>
<dbReference type="Gene3D" id="3.10.28.20">
    <property type="entry name" value="Acetamidase/Formamidase-like domains"/>
    <property type="match status" value="1"/>
</dbReference>
<dbReference type="RefSeq" id="WP_255874630.1">
    <property type="nucleotide sequence ID" value="NZ_JACASI010000026.1"/>
</dbReference>
<feature type="chain" id="PRO_5047529432" evidence="1">
    <location>
        <begin position="28"/>
        <end position="368"/>
    </location>
</feature>
<proteinExistence type="predicted"/>
<keyword evidence="1" id="KW-0732">Signal</keyword>
<dbReference type="EMBL" id="JACASI010000026">
    <property type="protein sequence ID" value="MCQ3829671.1"/>
    <property type="molecule type" value="Genomic_DNA"/>
</dbReference>
<dbReference type="PROSITE" id="PS51257">
    <property type="entry name" value="PROKAR_LIPOPROTEIN"/>
    <property type="match status" value="1"/>
</dbReference>
<evidence type="ECO:0000313" key="2">
    <source>
        <dbReference type="EMBL" id="MCQ3829671.1"/>
    </source>
</evidence>
<organism evidence="2 3">
    <name type="scientific">Microbulbifer elongatus</name>
    <dbReference type="NCBI Taxonomy" id="86173"/>
    <lineage>
        <taxon>Bacteria</taxon>
        <taxon>Pseudomonadati</taxon>
        <taxon>Pseudomonadota</taxon>
        <taxon>Gammaproteobacteria</taxon>
        <taxon>Cellvibrionales</taxon>
        <taxon>Microbulbiferaceae</taxon>
        <taxon>Microbulbifer</taxon>
    </lineage>
</organism>
<accession>A0ABT1P0Q8</accession>
<gene>
    <name evidence="2" type="ORF">HXX02_09450</name>
</gene>